<dbReference type="NCBIfam" id="NF009806">
    <property type="entry name" value="PRK13290.1"/>
    <property type="match status" value="1"/>
</dbReference>
<dbReference type="Pfam" id="PF06339">
    <property type="entry name" value="Ectoine_synth"/>
    <property type="match status" value="1"/>
</dbReference>
<evidence type="ECO:0000256" key="2">
    <source>
        <dbReference type="ARBA" id="ARBA00009637"/>
    </source>
</evidence>
<keyword evidence="5 8" id="KW-0456">Lyase</keyword>
<sequence>MIVRSLKDIDGTDADVQTENWRSRRIILAKEGVGFSFHETVLYAGTETSMWYANHVELVHCIEGEAELTNDETGEKFIITPGTLYLLNGHEKHTIRPKTDFRVLCVFNPPVTGREVHDENGVYPLLTEEDDSAKESLATAE</sequence>
<reference evidence="9 10" key="1">
    <citation type="journal article" date="2019" name="Int. J. Syst. Evol. Microbiol.">
        <title>The Global Catalogue of Microorganisms (GCM) 10K type strain sequencing project: providing services to taxonomists for standard genome sequencing and annotation.</title>
        <authorList>
            <consortium name="The Broad Institute Genomics Platform"/>
            <consortium name="The Broad Institute Genome Sequencing Center for Infectious Disease"/>
            <person name="Wu L."/>
            <person name="Ma J."/>
        </authorList>
    </citation>
    <scope>NUCLEOTIDE SEQUENCE [LARGE SCALE GENOMIC DNA]</scope>
    <source>
        <strain evidence="9 10">JCM 15313</strain>
    </source>
</reference>
<dbReference type="InterPro" id="IPR011051">
    <property type="entry name" value="RmlC_Cupin_sf"/>
</dbReference>
<dbReference type="PANTHER" id="PTHR39289">
    <property type="match status" value="1"/>
</dbReference>
<dbReference type="CDD" id="cd06978">
    <property type="entry name" value="cupin_EctC"/>
    <property type="match status" value="1"/>
</dbReference>
<evidence type="ECO:0000313" key="10">
    <source>
        <dbReference type="Proteomes" id="UP001501585"/>
    </source>
</evidence>
<comment type="catalytic activity">
    <reaction evidence="7 8">
        <text>(2S)-4-acetamido-2-aminobutanoate = L-ectoine + H2O</text>
        <dbReference type="Rhea" id="RHEA:17281"/>
        <dbReference type="ChEBI" id="CHEBI:15377"/>
        <dbReference type="ChEBI" id="CHEBI:58515"/>
        <dbReference type="ChEBI" id="CHEBI:58929"/>
        <dbReference type="EC" id="4.2.1.108"/>
    </reaction>
</comment>
<evidence type="ECO:0000256" key="3">
    <source>
        <dbReference type="ARBA" id="ARBA00013192"/>
    </source>
</evidence>
<evidence type="ECO:0000256" key="6">
    <source>
        <dbReference type="ARBA" id="ARBA00033271"/>
    </source>
</evidence>
<dbReference type="RefSeq" id="WP_344099143.1">
    <property type="nucleotide sequence ID" value="NZ_BAAAPC010000002.1"/>
</dbReference>
<dbReference type="PANTHER" id="PTHR39289:SF1">
    <property type="entry name" value="L-ECTOINE SYNTHASE"/>
    <property type="match status" value="1"/>
</dbReference>
<evidence type="ECO:0000256" key="4">
    <source>
        <dbReference type="ARBA" id="ARBA00019707"/>
    </source>
</evidence>
<dbReference type="InterPro" id="IPR014710">
    <property type="entry name" value="RmlC-like_jellyroll"/>
</dbReference>
<evidence type="ECO:0000256" key="7">
    <source>
        <dbReference type="ARBA" id="ARBA00048714"/>
    </source>
</evidence>
<dbReference type="EC" id="4.2.1.108" evidence="3 8"/>
<name>A0ABN2SBK9_9ACTN</name>
<dbReference type="EMBL" id="BAAAPC010000002">
    <property type="protein sequence ID" value="GAA1983894.1"/>
    <property type="molecule type" value="Genomic_DNA"/>
</dbReference>
<comment type="caution">
    <text evidence="9">The sequence shown here is derived from an EMBL/GenBank/DDBJ whole genome shotgun (WGS) entry which is preliminary data.</text>
</comment>
<keyword evidence="10" id="KW-1185">Reference proteome</keyword>
<protein>
    <recommendedName>
        <fullName evidence="4 8">L-ectoine synthase</fullName>
        <ecNumber evidence="3 8">4.2.1.108</ecNumber>
    </recommendedName>
    <alternativeName>
        <fullName evidence="6 8">N-acetyldiaminobutyrate dehydratase</fullName>
    </alternativeName>
</protein>
<dbReference type="InterPro" id="IPR010462">
    <property type="entry name" value="Ectoine_synth"/>
</dbReference>
<comment type="pathway">
    <text evidence="1 8">Amine and polyamine biosynthesis; ectoine biosynthesis; L-ectoine from L-aspartate 4-semialdehyde: step 3/3.</text>
</comment>
<proteinExistence type="inferred from homology"/>
<comment type="similarity">
    <text evidence="2 8">Belongs to the ectoine synthase family.</text>
</comment>
<evidence type="ECO:0000256" key="1">
    <source>
        <dbReference type="ARBA" id="ARBA00005181"/>
    </source>
</evidence>
<organism evidence="9 10">
    <name type="scientific">Nocardiopsis rhodophaea</name>
    <dbReference type="NCBI Taxonomy" id="280238"/>
    <lineage>
        <taxon>Bacteria</taxon>
        <taxon>Bacillati</taxon>
        <taxon>Actinomycetota</taxon>
        <taxon>Actinomycetes</taxon>
        <taxon>Streptosporangiales</taxon>
        <taxon>Nocardiopsidaceae</taxon>
        <taxon>Nocardiopsis</taxon>
    </lineage>
</organism>
<evidence type="ECO:0000256" key="8">
    <source>
        <dbReference type="HAMAP-Rule" id="MF_01255"/>
    </source>
</evidence>
<dbReference type="Proteomes" id="UP001501585">
    <property type="component" value="Unassembled WGS sequence"/>
</dbReference>
<comment type="function">
    <text evidence="8">Catalyzes the circularization of gamma-N-acetyl-alpha,gamma-diaminobutyric acid (ADABA) to ectoine (1,4,5,6-tetrahydro-2-methyl-4-pyrimidine carboxylic acid), which is an excellent osmoprotectant.</text>
</comment>
<dbReference type="Gene3D" id="2.60.120.10">
    <property type="entry name" value="Jelly Rolls"/>
    <property type="match status" value="1"/>
</dbReference>
<evidence type="ECO:0000256" key="5">
    <source>
        <dbReference type="ARBA" id="ARBA00023239"/>
    </source>
</evidence>
<dbReference type="SUPFAM" id="SSF51182">
    <property type="entry name" value="RmlC-like cupins"/>
    <property type="match status" value="1"/>
</dbReference>
<evidence type="ECO:0000313" key="9">
    <source>
        <dbReference type="EMBL" id="GAA1983894.1"/>
    </source>
</evidence>
<accession>A0ABN2SBK9</accession>
<gene>
    <name evidence="8" type="primary">ectC</name>
    <name evidence="9" type="ORF">GCM10009799_06620</name>
</gene>
<dbReference type="HAMAP" id="MF_01255">
    <property type="entry name" value="Ectoine_synth"/>
    <property type="match status" value="1"/>
</dbReference>